<protein>
    <submittedName>
        <fullName evidence="2">Uncharacterized protein</fullName>
    </submittedName>
</protein>
<sequence>MYSQRLLMTHPHPPLPLSPSSHGAYNKTALGIETVEGSRKCSVQRSWCVHRRQSSALRPSEWRMENVTTGEVKAESGLCEHAFGMAGPVSSRPECQLFLAEGVKIGKMSLGDGGAEKGSSEDGDLAAMQLGKADQPIYCLSDTTKKSRANFQRARCRLQTPRITHHALQTYSTLHFLLHLLTHHRWLHAQEDHPSGSSALDSPNHRPHTPTPHSTWPCQNVATTTHTPNSSREKLGANTTLASSAALLHPTLWTLYPTLPRRYLE</sequence>
<organism evidence="2 3">
    <name type="scientific">Podospora bellae-mahoneyi</name>
    <dbReference type="NCBI Taxonomy" id="2093777"/>
    <lineage>
        <taxon>Eukaryota</taxon>
        <taxon>Fungi</taxon>
        <taxon>Dikarya</taxon>
        <taxon>Ascomycota</taxon>
        <taxon>Pezizomycotina</taxon>
        <taxon>Sordariomycetes</taxon>
        <taxon>Sordariomycetidae</taxon>
        <taxon>Sordariales</taxon>
        <taxon>Podosporaceae</taxon>
        <taxon>Podospora</taxon>
    </lineage>
</organism>
<feature type="region of interest" description="Disordered" evidence="1">
    <location>
        <begin position="1"/>
        <end position="20"/>
    </location>
</feature>
<proteinExistence type="predicted"/>
<gene>
    <name evidence="2" type="ORF">QC761_0064710</name>
</gene>
<evidence type="ECO:0000313" key="2">
    <source>
        <dbReference type="EMBL" id="KAK4643137.1"/>
    </source>
</evidence>
<name>A0ABR0FJT5_9PEZI</name>
<evidence type="ECO:0000313" key="3">
    <source>
        <dbReference type="Proteomes" id="UP001322138"/>
    </source>
</evidence>
<comment type="caution">
    <text evidence="2">The sequence shown here is derived from an EMBL/GenBank/DDBJ whole genome shotgun (WGS) entry which is preliminary data.</text>
</comment>
<dbReference type="EMBL" id="JAFFGZ010000006">
    <property type="protein sequence ID" value="KAK4643137.1"/>
    <property type="molecule type" value="Genomic_DNA"/>
</dbReference>
<feature type="region of interest" description="Disordered" evidence="1">
    <location>
        <begin position="191"/>
        <end position="232"/>
    </location>
</feature>
<keyword evidence="3" id="KW-1185">Reference proteome</keyword>
<dbReference type="GeneID" id="87891863"/>
<accession>A0ABR0FJT5</accession>
<dbReference type="RefSeq" id="XP_062732113.1">
    <property type="nucleotide sequence ID" value="XM_062872630.1"/>
</dbReference>
<reference evidence="2 3" key="1">
    <citation type="journal article" date="2023" name="bioRxiv">
        <title>High-quality genome assemblies of four members of thePodospora anserinaspecies complex.</title>
        <authorList>
            <person name="Ament-Velasquez S.L."/>
            <person name="Vogan A.A."/>
            <person name="Wallerman O."/>
            <person name="Hartmann F."/>
            <person name="Gautier V."/>
            <person name="Silar P."/>
            <person name="Giraud T."/>
            <person name="Johannesson H."/>
        </authorList>
    </citation>
    <scope>NUCLEOTIDE SEQUENCE [LARGE SCALE GENOMIC DNA]</scope>
    <source>
        <strain evidence="2 3">CBS 112042</strain>
    </source>
</reference>
<evidence type="ECO:0000256" key="1">
    <source>
        <dbReference type="SAM" id="MobiDB-lite"/>
    </source>
</evidence>
<dbReference type="Proteomes" id="UP001322138">
    <property type="component" value="Unassembled WGS sequence"/>
</dbReference>
<feature type="compositionally biased region" description="Polar residues" evidence="1">
    <location>
        <begin position="211"/>
        <end position="230"/>
    </location>
</feature>